<proteinExistence type="inferred from homology"/>
<sequence length="209" mass="24903">MSMMPLIYKLKSMTKSLDKSKTDSDSLFQEIIDIRKEIEASIHWLAISPQQQQQLQQRQNIFIDDHQLIDQSSLVIQAIQRESPQVSKLRQRNYILKQQLQEYEFALELIMSKYRQLILMLLQTSNRCQQNILKTHQNQQRDRTKTNIITSTTRIQQLIETFNEKISPYNEEILLKQTEKLQQLQVEYKGLLELYRISKEFGSLKSNKQ</sequence>
<keyword evidence="3" id="KW-1185">Reference proteome</keyword>
<dbReference type="Proteomes" id="UP000515146">
    <property type="component" value="Unplaced"/>
</dbReference>
<evidence type="ECO:0000256" key="2">
    <source>
        <dbReference type="ARBA" id="ARBA00023054"/>
    </source>
</evidence>
<gene>
    <name evidence="4" type="primary">LOC113799251</name>
</gene>
<dbReference type="PANTHER" id="PTHR12186:SF2">
    <property type="entry name" value="FGFR1 ONCOGENE PARTNER 2 HOMOLOG"/>
    <property type="match status" value="1"/>
</dbReference>
<dbReference type="Pfam" id="PF05769">
    <property type="entry name" value="SIKE"/>
    <property type="match status" value="1"/>
</dbReference>
<evidence type="ECO:0000256" key="1">
    <source>
        <dbReference type="ARBA" id="ARBA00005537"/>
    </source>
</evidence>
<dbReference type="InParanoid" id="A0A6P6YJF4"/>
<dbReference type="InterPro" id="IPR008555">
    <property type="entry name" value="SIKE"/>
</dbReference>
<name>A0A6P6YJF4_DERPT</name>
<dbReference type="OrthoDB" id="21214at2759"/>
<dbReference type="OMA" id="CEENRIM"/>
<keyword evidence="2" id="KW-0175">Coiled coil</keyword>
<organism evidence="3 4">
    <name type="scientific">Dermatophagoides pteronyssinus</name>
    <name type="common">European house dust mite</name>
    <dbReference type="NCBI Taxonomy" id="6956"/>
    <lineage>
        <taxon>Eukaryota</taxon>
        <taxon>Metazoa</taxon>
        <taxon>Ecdysozoa</taxon>
        <taxon>Arthropoda</taxon>
        <taxon>Chelicerata</taxon>
        <taxon>Arachnida</taxon>
        <taxon>Acari</taxon>
        <taxon>Acariformes</taxon>
        <taxon>Sarcoptiformes</taxon>
        <taxon>Astigmata</taxon>
        <taxon>Psoroptidia</taxon>
        <taxon>Analgoidea</taxon>
        <taxon>Pyroglyphidae</taxon>
        <taxon>Dermatophagoidinae</taxon>
        <taxon>Dermatophagoides</taxon>
    </lineage>
</organism>
<comment type="similarity">
    <text evidence="1">Belongs to the SIKE family.</text>
</comment>
<dbReference type="PANTHER" id="PTHR12186">
    <property type="entry name" value="SIKE FAMILY MEMBER"/>
    <property type="match status" value="1"/>
</dbReference>
<dbReference type="KEGG" id="dpte:113799251"/>
<reference evidence="4" key="1">
    <citation type="submission" date="2025-08" db="UniProtKB">
        <authorList>
            <consortium name="RefSeq"/>
        </authorList>
    </citation>
    <scope>IDENTIFICATION</scope>
    <source>
        <strain evidence="4">Airmid</strain>
    </source>
</reference>
<evidence type="ECO:0000313" key="4">
    <source>
        <dbReference type="RefSeq" id="XP_027205658.1"/>
    </source>
</evidence>
<dbReference type="RefSeq" id="XP_027205658.1">
    <property type="nucleotide sequence ID" value="XM_027349857.1"/>
</dbReference>
<evidence type="ECO:0000313" key="3">
    <source>
        <dbReference type="Proteomes" id="UP000515146"/>
    </source>
</evidence>
<dbReference type="AlphaFoldDB" id="A0A6P6YJF4"/>
<accession>A0A6P6YJF4</accession>
<protein>
    <submittedName>
        <fullName evidence="4">Suppressor of IKBKE 1-like</fullName>
    </submittedName>
</protein>